<reference evidence="2 3" key="1">
    <citation type="submission" date="2024-10" db="EMBL/GenBank/DDBJ databases">
        <authorList>
            <person name="Kim D."/>
        </authorList>
    </citation>
    <scope>NUCLEOTIDE SEQUENCE [LARGE SCALE GENOMIC DNA]</scope>
    <source>
        <strain evidence="2">Taebaek</strain>
    </source>
</reference>
<evidence type="ECO:0000313" key="3">
    <source>
        <dbReference type="Proteomes" id="UP001620645"/>
    </source>
</evidence>
<dbReference type="Proteomes" id="UP001620645">
    <property type="component" value="Unassembled WGS sequence"/>
</dbReference>
<sequence length="73" mass="7934">MLNKKFVALFLLLSVVLTISEANKSAHYTACESACGGIAQATCAKSAMSPRDNQKIRCSCKWSSSENKCIPDY</sequence>
<proteinExistence type="predicted"/>
<feature type="signal peptide" evidence="1">
    <location>
        <begin position="1"/>
        <end position="22"/>
    </location>
</feature>
<comment type="caution">
    <text evidence="2">The sequence shown here is derived from an EMBL/GenBank/DDBJ whole genome shotgun (WGS) entry which is preliminary data.</text>
</comment>
<keyword evidence="1" id="KW-0732">Signal</keyword>
<name>A0ABD2HT23_HETSC</name>
<dbReference type="AlphaFoldDB" id="A0ABD2HT23"/>
<evidence type="ECO:0000313" key="2">
    <source>
        <dbReference type="EMBL" id="KAL3069343.1"/>
    </source>
</evidence>
<dbReference type="EMBL" id="JBICCN010000429">
    <property type="protein sequence ID" value="KAL3069343.1"/>
    <property type="molecule type" value="Genomic_DNA"/>
</dbReference>
<protein>
    <submittedName>
        <fullName evidence="2">Uncharacterized protein</fullName>
    </submittedName>
</protein>
<evidence type="ECO:0000256" key="1">
    <source>
        <dbReference type="SAM" id="SignalP"/>
    </source>
</evidence>
<organism evidence="2 3">
    <name type="scientific">Heterodera schachtii</name>
    <name type="common">Sugarbeet cyst nematode worm</name>
    <name type="synonym">Tylenchus schachtii</name>
    <dbReference type="NCBI Taxonomy" id="97005"/>
    <lineage>
        <taxon>Eukaryota</taxon>
        <taxon>Metazoa</taxon>
        <taxon>Ecdysozoa</taxon>
        <taxon>Nematoda</taxon>
        <taxon>Chromadorea</taxon>
        <taxon>Rhabditida</taxon>
        <taxon>Tylenchina</taxon>
        <taxon>Tylenchomorpha</taxon>
        <taxon>Tylenchoidea</taxon>
        <taxon>Heteroderidae</taxon>
        <taxon>Heteroderinae</taxon>
        <taxon>Heterodera</taxon>
    </lineage>
</organism>
<feature type="chain" id="PRO_5044816325" evidence="1">
    <location>
        <begin position="23"/>
        <end position="73"/>
    </location>
</feature>
<accession>A0ABD2HT23</accession>
<gene>
    <name evidence="2" type="ORF">niasHS_018068</name>
</gene>
<keyword evidence="3" id="KW-1185">Reference proteome</keyword>